<evidence type="ECO:0000313" key="1">
    <source>
        <dbReference type="Proteomes" id="UP000095286"/>
    </source>
</evidence>
<proteinExistence type="predicted"/>
<organism evidence="1 2">
    <name type="scientific">Rhabditophanes sp. KR3021</name>
    <dbReference type="NCBI Taxonomy" id="114890"/>
    <lineage>
        <taxon>Eukaryota</taxon>
        <taxon>Metazoa</taxon>
        <taxon>Ecdysozoa</taxon>
        <taxon>Nematoda</taxon>
        <taxon>Chromadorea</taxon>
        <taxon>Rhabditida</taxon>
        <taxon>Tylenchina</taxon>
        <taxon>Panagrolaimomorpha</taxon>
        <taxon>Strongyloidoidea</taxon>
        <taxon>Alloionematidae</taxon>
        <taxon>Rhabditophanes</taxon>
    </lineage>
</organism>
<protein>
    <submittedName>
        <fullName evidence="2">Apple domain-containing protein</fullName>
    </submittedName>
</protein>
<accession>A0AC35UIH5</accession>
<dbReference type="WBParaSite" id="RSKR_0001176500.1">
    <property type="protein sequence ID" value="RSKR_0001176500.1"/>
    <property type="gene ID" value="RSKR_0001176500"/>
</dbReference>
<evidence type="ECO:0000313" key="2">
    <source>
        <dbReference type="WBParaSite" id="RSKR_0001176500.1"/>
    </source>
</evidence>
<dbReference type="Proteomes" id="UP000095286">
    <property type="component" value="Unplaced"/>
</dbReference>
<reference evidence="2" key="1">
    <citation type="submission" date="2016-11" db="UniProtKB">
        <authorList>
            <consortium name="WormBaseParasite"/>
        </authorList>
    </citation>
    <scope>IDENTIFICATION</scope>
    <source>
        <strain evidence="2">KR3021</strain>
    </source>
</reference>
<name>A0AC35UIH5_9BILA</name>
<sequence>MNLARVKTEKASICLQFCLNFEKNINQKLAAAKMDSICKIGFNGDGQLVPTNMKSAKLFGAMNDSPPTCFQEIPGKVLIGVVDQLIKDVSDKNQCKQICQTTKLNDDKDVLCKAAMFYQKDNTCILSSETRHTMAELFTSDEDSLYLENKCNVGIGSIAGVGGTQAIVVTTPEIIIEDKNTTHIASEEKSTIPILEITTPSFITAHLSSSKYSGLENSGYGGVVPEVTVISHEKDSRPIAAKSTPEIDSKIIDSYNPAALATDKPSHGVKVETVTAKQEYRFKLHRDEPIEKCFTSILPKELSPEVIVKSNSLKQCLDMCRLCLTCIQGDLQCKMATFSVKSSHCAFSSKPGDFTEEKPSSNAALLHFLIQSCT</sequence>